<dbReference type="PROSITE" id="PS51819">
    <property type="entry name" value="VOC"/>
    <property type="match status" value="1"/>
</dbReference>
<organism evidence="2 3">
    <name type="scientific">Streptomyces lutosisoli</name>
    <dbReference type="NCBI Taxonomy" id="2665721"/>
    <lineage>
        <taxon>Bacteria</taxon>
        <taxon>Bacillati</taxon>
        <taxon>Actinomycetota</taxon>
        <taxon>Actinomycetes</taxon>
        <taxon>Kitasatosporales</taxon>
        <taxon>Streptomycetaceae</taxon>
        <taxon>Streptomyces</taxon>
    </lineage>
</organism>
<dbReference type="RefSeq" id="WP_381260946.1">
    <property type="nucleotide sequence ID" value="NZ_JBHTBI010000046.1"/>
</dbReference>
<evidence type="ECO:0000313" key="2">
    <source>
        <dbReference type="EMBL" id="MFD0289322.1"/>
    </source>
</evidence>
<sequence>MRFDHVGLSVPELQAATAWYCEALDLAEEHTFSVPGTDLSGVMLRHDSGWRIELLHRPEARPGLAADSPLEAAGTLGLGHLCLRVGTPYEVDATFDRLVTAGAGVRMSPRPAPRPGARMAFVCDPFGNLIELIDRA</sequence>
<evidence type="ECO:0000259" key="1">
    <source>
        <dbReference type="PROSITE" id="PS51819"/>
    </source>
</evidence>
<dbReference type="Proteomes" id="UP001596957">
    <property type="component" value="Unassembled WGS sequence"/>
</dbReference>
<proteinExistence type="predicted"/>
<evidence type="ECO:0000313" key="3">
    <source>
        <dbReference type="Proteomes" id="UP001596957"/>
    </source>
</evidence>
<dbReference type="InterPro" id="IPR029068">
    <property type="entry name" value="Glyas_Bleomycin-R_OHBP_Dase"/>
</dbReference>
<dbReference type="PANTHER" id="PTHR36113">
    <property type="entry name" value="LYASE, PUTATIVE-RELATED-RELATED"/>
    <property type="match status" value="1"/>
</dbReference>
<dbReference type="PANTHER" id="PTHR36113:SF3">
    <property type="entry name" value="SLL5075 PROTEIN"/>
    <property type="match status" value="1"/>
</dbReference>
<dbReference type="Gene3D" id="3.10.180.10">
    <property type="entry name" value="2,3-Dihydroxybiphenyl 1,2-Dioxygenase, domain 1"/>
    <property type="match status" value="1"/>
</dbReference>
<feature type="domain" description="VOC" evidence="1">
    <location>
        <begin position="2"/>
        <end position="135"/>
    </location>
</feature>
<accession>A0ABW2VZG6</accession>
<dbReference type="Pfam" id="PF00903">
    <property type="entry name" value="Glyoxalase"/>
    <property type="match status" value="1"/>
</dbReference>
<dbReference type="EMBL" id="JBHTEC010000008">
    <property type="protein sequence ID" value="MFD0289322.1"/>
    <property type="molecule type" value="Genomic_DNA"/>
</dbReference>
<dbReference type="InterPro" id="IPR004360">
    <property type="entry name" value="Glyas_Fos-R_dOase_dom"/>
</dbReference>
<name>A0ABW2VZG6_9ACTN</name>
<dbReference type="SUPFAM" id="SSF54593">
    <property type="entry name" value="Glyoxalase/Bleomycin resistance protein/Dihydroxybiphenyl dioxygenase"/>
    <property type="match status" value="1"/>
</dbReference>
<keyword evidence="3" id="KW-1185">Reference proteome</keyword>
<dbReference type="InterPro" id="IPR051332">
    <property type="entry name" value="Fosfomycin_Res_Enzymes"/>
</dbReference>
<protein>
    <submittedName>
        <fullName evidence="2">VOC family protein</fullName>
    </submittedName>
</protein>
<comment type="caution">
    <text evidence="2">The sequence shown here is derived from an EMBL/GenBank/DDBJ whole genome shotgun (WGS) entry which is preliminary data.</text>
</comment>
<gene>
    <name evidence="2" type="ORF">ACFQZP_48555</name>
</gene>
<reference evidence="3" key="1">
    <citation type="journal article" date="2019" name="Int. J. Syst. Evol. Microbiol.">
        <title>The Global Catalogue of Microorganisms (GCM) 10K type strain sequencing project: providing services to taxonomists for standard genome sequencing and annotation.</title>
        <authorList>
            <consortium name="The Broad Institute Genomics Platform"/>
            <consortium name="The Broad Institute Genome Sequencing Center for Infectious Disease"/>
            <person name="Wu L."/>
            <person name="Ma J."/>
        </authorList>
    </citation>
    <scope>NUCLEOTIDE SEQUENCE [LARGE SCALE GENOMIC DNA]</scope>
    <source>
        <strain evidence="3">CGMCC 4.7198</strain>
    </source>
</reference>
<dbReference type="InterPro" id="IPR037523">
    <property type="entry name" value="VOC_core"/>
</dbReference>